<evidence type="ECO:0000313" key="4">
    <source>
        <dbReference type="EMBL" id="WCR08088.1"/>
    </source>
</evidence>
<dbReference type="Gene3D" id="2.60.40.2180">
    <property type="match status" value="1"/>
</dbReference>
<name>A0ABY7SMD9_9RHOB</name>
<evidence type="ECO:0000259" key="3">
    <source>
        <dbReference type="Pfam" id="PF18435"/>
    </source>
</evidence>
<gene>
    <name evidence="4" type="ORF">JHX87_04510</name>
</gene>
<dbReference type="RefSeq" id="WP_271882700.1">
    <property type="nucleotide sequence ID" value="NZ_CP067136.1"/>
</dbReference>
<dbReference type="InterPro" id="IPR041172">
    <property type="entry name" value="EstA_Ig-like_N"/>
</dbReference>
<dbReference type="Gene3D" id="3.40.50.1820">
    <property type="entry name" value="alpha/beta hydrolase"/>
    <property type="match status" value="1"/>
</dbReference>
<proteinExistence type="predicted"/>
<evidence type="ECO:0000256" key="1">
    <source>
        <dbReference type="ARBA" id="ARBA00022729"/>
    </source>
</evidence>
<organism evidence="4 5">
    <name type="scientific">Paracoccus fistulariae</name>
    <dbReference type="NCBI Taxonomy" id="658446"/>
    <lineage>
        <taxon>Bacteria</taxon>
        <taxon>Pseudomonadati</taxon>
        <taxon>Pseudomonadota</taxon>
        <taxon>Alphaproteobacteria</taxon>
        <taxon>Rhodobacterales</taxon>
        <taxon>Paracoccaceae</taxon>
        <taxon>Paracoccus</taxon>
    </lineage>
</organism>
<feature type="domain" description="Esterase Ig-like N-terminal" evidence="3">
    <location>
        <begin position="47"/>
        <end position="143"/>
    </location>
</feature>
<dbReference type="InterPro" id="IPR050955">
    <property type="entry name" value="Plant_Biomass_Hydrol_Est"/>
</dbReference>
<sequence>MHKMIALVGAVLISLGQGAVTHAQEAQPRGDGPAINSTVFRDQQMKSVTAVTQVFGRSQRVIAAIVEYDRPIRNAGLALTDFEVTDRRITRIYANDRPDLATDGRDGAYVILELDAEDEAAIVFSPKVEESATTVVSQRASISDLSGQPVPPGTTPLINTRLKNLIVDDFQQFRFTDPQTGLSLSYNLYTPQDYDPGRAYPLVLFMHDAGVTGTNPLRTLQQGLGAVAFASPRDQAKHPAFVLAPQYPVALANDASQLSDYADITVRLIEDLAQRFNLDRDRLYTTGQSGGCMASVALNIRYPDLFAASLLVAGQWDPAQVAPLAQDNLFVVVSQDDAKAYPGMNAIMEVLAENGGQITRATWDGLGSQAQLDQQVTDLVRAGSDSNILYAAFQGGTVFPPGDTDRQGASGHVNTWRVAYDIPALRDWLFDQSK</sequence>
<dbReference type="SUPFAM" id="SSF53474">
    <property type="entry name" value="alpha/beta-Hydrolases"/>
    <property type="match status" value="1"/>
</dbReference>
<evidence type="ECO:0000256" key="2">
    <source>
        <dbReference type="SAM" id="SignalP"/>
    </source>
</evidence>
<dbReference type="EMBL" id="CP067136">
    <property type="protein sequence ID" value="WCR08088.1"/>
    <property type="molecule type" value="Genomic_DNA"/>
</dbReference>
<keyword evidence="5" id="KW-1185">Reference proteome</keyword>
<dbReference type="PANTHER" id="PTHR43037">
    <property type="entry name" value="UNNAMED PRODUCT-RELATED"/>
    <property type="match status" value="1"/>
</dbReference>
<evidence type="ECO:0000313" key="5">
    <source>
        <dbReference type="Proteomes" id="UP001219349"/>
    </source>
</evidence>
<dbReference type="Pfam" id="PF18435">
    <property type="entry name" value="EstA_Ig_like"/>
    <property type="match status" value="1"/>
</dbReference>
<reference evidence="4 5" key="1">
    <citation type="submission" date="2021-01" db="EMBL/GenBank/DDBJ databases">
        <title>Biogeographic distribution of Paracoccus.</title>
        <authorList>
            <person name="Hollensteiner J."/>
            <person name="Leineberger J."/>
            <person name="Brinkhoff T."/>
            <person name="Daniel R."/>
        </authorList>
    </citation>
    <scope>NUCLEOTIDE SEQUENCE [LARGE SCALE GENOMIC DNA]</scope>
    <source>
        <strain evidence="4 5">KCTC 22803</strain>
    </source>
</reference>
<accession>A0ABY7SMD9</accession>
<dbReference type="InterPro" id="IPR029058">
    <property type="entry name" value="AB_hydrolase_fold"/>
</dbReference>
<dbReference type="PANTHER" id="PTHR43037:SF1">
    <property type="entry name" value="BLL1128 PROTEIN"/>
    <property type="match status" value="1"/>
</dbReference>
<protein>
    <recommendedName>
        <fullName evidence="3">Esterase Ig-like N-terminal domain-containing protein</fullName>
    </recommendedName>
</protein>
<feature type="chain" id="PRO_5046998463" description="Esterase Ig-like N-terminal domain-containing protein" evidence="2">
    <location>
        <begin position="20"/>
        <end position="434"/>
    </location>
</feature>
<feature type="signal peptide" evidence="2">
    <location>
        <begin position="1"/>
        <end position="19"/>
    </location>
</feature>
<dbReference type="Proteomes" id="UP001219349">
    <property type="component" value="Chromosome"/>
</dbReference>
<keyword evidence="1 2" id="KW-0732">Signal</keyword>